<gene>
    <name evidence="1" type="ORF">SAMN05216238_101344</name>
</gene>
<evidence type="ECO:0000313" key="1">
    <source>
        <dbReference type="EMBL" id="SFD43950.1"/>
    </source>
</evidence>
<reference evidence="2" key="1">
    <citation type="submission" date="2016-10" db="EMBL/GenBank/DDBJ databases">
        <authorList>
            <person name="Varghese N."/>
            <person name="Submissions S."/>
        </authorList>
    </citation>
    <scope>NUCLEOTIDE SEQUENCE [LARGE SCALE GENOMIC DNA]</scope>
    <source>
        <strain evidence="2">DSM 22530</strain>
    </source>
</reference>
<dbReference type="AlphaFoldDB" id="A0A1I1SLN9"/>
<evidence type="ECO:0000313" key="2">
    <source>
        <dbReference type="Proteomes" id="UP000199474"/>
    </source>
</evidence>
<accession>A0A1I1SLN9</accession>
<organism evidence="1 2">
    <name type="scientific">Lentibacillus persicus</name>
    <dbReference type="NCBI Taxonomy" id="640948"/>
    <lineage>
        <taxon>Bacteria</taxon>
        <taxon>Bacillati</taxon>
        <taxon>Bacillota</taxon>
        <taxon>Bacilli</taxon>
        <taxon>Bacillales</taxon>
        <taxon>Bacillaceae</taxon>
        <taxon>Lentibacillus</taxon>
    </lineage>
</organism>
<dbReference type="Proteomes" id="UP000199474">
    <property type="component" value="Unassembled WGS sequence"/>
</dbReference>
<proteinExistence type="predicted"/>
<keyword evidence="2" id="KW-1185">Reference proteome</keyword>
<dbReference type="EMBL" id="FOMR01000001">
    <property type="protein sequence ID" value="SFD43950.1"/>
    <property type="molecule type" value="Genomic_DNA"/>
</dbReference>
<dbReference type="STRING" id="640948.SAMN05216238_101344"/>
<protein>
    <submittedName>
        <fullName evidence="1">Uncharacterized protein</fullName>
    </submittedName>
</protein>
<sequence length="79" mass="9155">MCVIWSAAAESKMIRYQSEHFTREETLDYIAGLMMEIEKQLLNPFISIDHPSHRTVLIPIIKRLFTSILSPLHHTAAYV</sequence>
<name>A0A1I1SLN9_9BACI</name>